<dbReference type="InterPro" id="IPR016449">
    <property type="entry name" value="K_chnl_inward-rec_Kir"/>
</dbReference>
<feature type="domain" description="Potassium channel inwardly rectifying transmembrane" evidence="14">
    <location>
        <begin position="139"/>
        <end position="283"/>
    </location>
</feature>
<dbReference type="WBParaSite" id="SVE_1058500.2">
    <property type="protein sequence ID" value="SVE_1058500.2"/>
    <property type="gene ID" value="SVE_1058500"/>
</dbReference>
<keyword evidence="9 13" id="KW-0472">Membrane</keyword>
<evidence type="ECO:0000259" key="14">
    <source>
        <dbReference type="Pfam" id="PF01007"/>
    </source>
</evidence>
<evidence type="ECO:0000256" key="5">
    <source>
        <dbReference type="ARBA" id="ARBA00022882"/>
    </source>
</evidence>
<protein>
    <submittedName>
        <fullName evidence="17">Inward rectifier potassium channel irk-1</fullName>
    </submittedName>
</protein>
<keyword evidence="4 11" id="KW-0812">Transmembrane</keyword>
<dbReference type="PANTHER" id="PTHR11767:SF61">
    <property type="entry name" value="IRK_C DOMAIN-CONTAINING PROTEIN"/>
    <property type="match status" value="1"/>
</dbReference>
<dbReference type="Pfam" id="PF01007">
    <property type="entry name" value="IRK"/>
    <property type="match status" value="1"/>
</dbReference>
<dbReference type="PANTHER" id="PTHR11767">
    <property type="entry name" value="INWARD RECTIFIER POTASSIUM CHANNEL"/>
    <property type="match status" value="1"/>
</dbReference>
<sequence>MWEKEPLGSSLISEKIPIDPMIEASVSIDEDDEDGTIKSSKNVIIVPSLKLHSNISPSTNNNNNSNSNINNDNNNGMSLPLLVNGSPNCNDNTNDGNADKTLNISNLTKNHNASNFMENSKANFIFTKKDKHRKVPRLVSKNGECLIKPVHLPNSRDIVLKFYLSLRNWFHLIIEYSWRTILTVFAGGFLFSWVFFGSVYYLIVYLNGDLMETNERKTCIANIQSFSGAFLFSLESQHTIGYGFRYMTENCPVAHFVLCIQLVVGVFLQTMLAGIVVAKVLRPKKRKQEMRFSQFAVIGPVHDHDHRPALMIRLADIQHRLYLAESHVRLYMACTKTNKNGEKELVGVKDMNVGYDSGWDRVLLLWPIIVRHVIDEESPLYGMTQETMKDQDFELIMTVEGIVEATGMTFQARTSFLPDEINWGQRFQSLVVYNEEKCTYEVDYSRFECTEHADDVKIDPIPDIVEEDDEHPLLHNVSGFT</sequence>
<comment type="similarity">
    <text evidence="11">Belongs to the inward rectifier-type potassium channel (TC 1.A.2.1) family.</text>
</comment>
<evidence type="ECO:0000256" key="1">
    <source>
        <dbReference type="ARBA" id="ARBA00004141"/>
    </source>
</evidence>
<organism evidence="16 17">
    <name type="scientific">Strongyloides venezuelensis</name>
    <name type="common">Threadworm</name>
    <dbReference type="NCBI Taxonomy" id="75913"/>
    <lineage>
        <taxon>Eukaryota</taxon>
        <taxon>Metazoa</taxon>
        <taxon>Ecdysozoa</taxon>
        <taxon>Nematoda</taxon>
        <taxon>Chromadorea</taxon>
        <taxon>Rhabditida</taxon>
        <taxon>Tylenchina</taxon>
        <taxon>Panagrolaimomorpha</taxon>
        <taxon>Strongyloidoidea</taxon>
        <taxon>Strongyloididae</taxon>
        <taxon>Strongyloides</taxon>
    </lineage>
</organism>
<keyword evidence="5 11" id="KW-0851">Voltage-gated channel</keyword>
<dbReference type="SUPFAM" id="SSF81296">
    <property type="entry name" value="E set domains"/>
    <property type="match status" value="1"/>
</dbReference>
<evidence type="ECO:0000256" key="10">
    <source>
        <dbReference type="ARBA" id="ARBA00023303"/>
    </source>
</evidence>
<dbReference type="GO" id="GO:0005886">
    <property type="term" value="C:plasma membrane"/>
    <property type="evidence" value="ECO:0007669"/>
    <property type="project" value="TreeGrafter"/>
</dbReference>
<accession>A0A0K0FNK5</accession>
<dbReference type="SUPFAM" id="SSF81324">
    <property type="entry name" value="Voltage-gated potassium channels"/>
    <property type="match status" value="1"/>
</dbReference>
<keyword evidence="2 11" id="KW-0813">Transport</keyword>
<dbReference type="Gene3D" id="1.10.287.70">
    <property type="match status" value="1"/>
</dbReference>
<keyword evidence="16" id="KW-1185">Reference proteome</keyword>
<evidence type="ECO:0000259" key="15">
    <source>
        <dbReference type="Pfam" id="PF17655"/>
    </source>
</evidence>
<evidence type="ECO:0000256" key="8">
    <source>
        <dbReference type="ARBA" id="ARBA00023065"/>
    </source>
</evidence>
<evidence type="ECO:0000256" key="11">
    <source>
        <dbReference type="RuleBase" id="RU003822"/>
    </source>
</evidence>
<dbReference type="Pfam" id="PF17655">
    <property type="entry name" value="IRK_C"/>
    <property type="match status" value="1"/>
</dbReference>
<feature type="region of interest" description="Disordered" evidence="12">
    <location>
        <begin position="52"/>
        <end position="77"/>
    </location>
</feature>
<dbReference type="GO" id="GO:0034702">
    <property type="term" value="C:monoatomic ion channel complex"/>
    <property type="evidence" value="ECO:0007669"/>
    <property type="project" value="UniProtKB-KW"/>
</dbReference>
<proteinExistence type="inferred from homology"/>
<evidence type="ECO:0000256" key="13">
    <source>
        <dbReference type="SAM" id="Phobius"/>
    </source>
</evidence>
<dbReference type="GO" id="GO:0005242">
    <property type="term" value="F:inward rectifier potassium channel activity"/>
    <property type="evidence" value="ECO:0007669"/>
    <property type="project" value="InterPro"/>
</dbReference>
<feature type="compositionally biased region" description="Low complexity" evidence="12">
    <location>
        <begin position="53"/>
        <end position="75"/>
    </location>
</feature>
<feature type="transmembrane region" description="Helical" evidence="13">
    <location>
        <begin position="181"/>
        <end position="203"/>
    </location>
</feature>
<evidence type="ECO:0000256" key="6">
    <source>
        <dbReference type="ARBA" id="ARBA00022958"/>
    </source>
</evidence>
<dbReference type="Proteomes" id="UP000035680">
    <property type="component" value="Unassembled WGS sequence"/>
</dbReference>
<feature type="transmembrane region" description="Helical" evidence="13">
    <location>
        <begin position="253"/>
        <end position="281"/>
    </location>
</feature>
<dbReference type="InterPro" id="IPR014756">
    <property type="entry name" value="Ig_E-set"/>
</dbReference>
<name>A0A0K0FNK5_STRVS</name>
<evidence type="ECO:0000256" key="9">
    <source>
        <dbReference type="ARBA" id="ARBA00023136"/>
    </source>
</evidence>
<keyword evidence="7 13" id="KW-1133">Transmembrane helix</keyword>
<evidence type="ECO:0000256" key="3">
    <source>
        <dbReference type="ARBA" id="ARBA00022538"/>
    </source>
</evidence>
<dbReference type="Gene3D" id="2.60.40.1400">
    <property type="entry name" value="G protein-activated inward rectifier potassium channel 1"/>
    <property type="match status" value="1"/>
</dbReference>
<keyword evidence="3 11" id="KW-0633">Potassium transport</keyword>
<dbReference type="STRING" id="75913.A0A0K0FNK5"/>
<dbReference type="InterPro" id="IPR041647">
    <property type="entry name" value="IRK_C"/>
</dbReference>
<dbReference type="PRINTS" id="PR01320">
    <property type="entry name" value="KIRCHANNEL"/>
</dbReference>
<evidence type="ECO:0000256" key="2">
    <source>
        <dbReference type="ARBA" id="ARBA00022448"/>
    </source>
</evidence>
<evidence type="ECO:0000256" key="12">
    <source>
        <dbReference type="SAM" id="MobiDB-lite"/>
    </source>
</evidence>
<feature type="domain" description="Inward rectifier potassium channel C-terminal" evidence="15">
    <location>
        <begin position="290"/>
        <end position="453"/>
    </location>
</feature>
<dbReference type="InterPro" id="IPR040445">
    <property type="entry name" value="Kir_TM"/>
</dbReference>
<evidence type="ECO:0000313" key="16">
    <source>
        <dbReference type="Proteomes" id="UP000035680"/>
    </source>
</evidence>
<reference evidence="17" key="2">
    <citation type="submission" date="2015-08" db="UniProtKB">
        <authorList>
            <consortium name="WormBaseParasite"/>
        </authorList>
    </citation>
    <scope>IDENTIFICATION</scope>
</reference>
<evidence type="ECO:0000256" key="4">
    <source>
        <dbReference type="ARBA" id="ARBA00022692"/>
    </source>
</evidence>
<reference evidence="16" key="1">
    <citation type="submission" date="2014-07" db="EMBL/GenBank/DDBJ databases">
        <authorList>
            <person name="Martin A.A"/>
            <person name="De Silva N."/>
        </authorList>
    </citation>
    <scope>NUCLEOTIDE SEQUENCE</scope>
</reference>
<dbReference type="GO" id="GO:1990573">
    <property type="term" value="P:potassium ion import across plasma membrane"/>
    <property type="evidence" value="ECO:0007669"/>
    <property type="project" value="TreeGrafter"/>
</dbReference>
<comment type="subcellular location">
    <subcellularLocation>
        <location evidence="1 11">Membrane</location>
        <topology evidence="1 11">Multi-pass membrane protein</topology>
    </subcellularLocation>
</comment>
<keyword evidence="6 11" id="KW-0630">Potassium</keyword>
<dbReference type="AlphaFoldDB" id="A0A0K0FNK5"/>
<dbReference type="GO" id="GO:0034765">
    <property type="term" value="P:regulation of monoatomic ion transmembrane transport"/>
    <property type="evidence" value="ECO:0007669"/>
    <property type="project" value="TreeGrafter"/>
</dbReference>
<dbReference type="InterPro" id="IPR013518">
    <property type="entry name" value="K_chnl_inward-rec_Kir_cyto"/>
</dbReference>
<evidence type="ECO:0000256" key="7">
    <source>
        <dbReference type="ARBA" id="ARBA00022989"/>
    </source>
</evidence>
<keyword evidence="10 11" id="KW-0407">Ion channel</keyword>
<evidence type="ECO:0000313" key="17">
    <source>
        <dbReference type="WBParaSite" id="SVE_1058500.2"/>
    </source>
</evidence>
<keyword evidence="8 11" id="KW-0406">Ion transport</keyword>